<organism evidence="7 8">
    <name type="scientific">Streptomyces machairae</name>
    <dbReference type="NCBI Taxonomy" id="3134109"/>
    <lineage>
        <taxon>Bacteria</taxon>
        <taxon>Bacillati</taxon>
        <taxon>Actinomycetota</taxon>
        <taxon>Actinomycetes</taxon>
        <taxon>Kitasatosporales</taxon>
        <taxon>Streptomycetaceae</taxon>
        <taxon>Streptomyces</taxon>
    </lineage>
</organism>
<feature type="transmembrane region" description="Helical" evidence="6">
    <location>
        <begin position="374"/>
        <end position="395"/>
    </location>
</feature>
<evidence type="ECO:0000256" key="2">
    <source>
        <dbReference type="ARBA" id="ARBA00022692"/>
    </source>
</evidence>
<dbReference type="InterPro" id="IPR002293">
    <property type="entry name" value="AA/rel_permease1"/>
</dbReference>
<keyword evidence="2 6" id="KW-0812">Transmembrane</keyword>
<comment type="subcellular location">
    <subcellularLocation>
        <location evidence="1">Membrane</location>
        <topology evidence="1">Multi-pass membrane protein</topology>
    </subcellularLocation>
</comment>
<feature type="transmembrane region" description="Helical" evidence="6">
    <location>
        <begin position="401"/>
        <end position="424"/>
    </location>
</feature>
<feature type="transmembrane region" description="Helical" evidence="6">
    <location>
        <begin position="65"/>
        <end position="84"/>
    </location>
</feature>
<accession>A0ABU8URE7</accession>
<feature type="transmembrane region" description="Helical" evidence="6">
    <location>
        <begin position="326"/>
        <end position="353"/>
    </location>
</feature>
<comment type="caution">
    <text evidence="7">The sequence shown here is derived from an EMBL/GenBank/DDBJ whole genome shotgun (WGS) entry which is preliminary data.</text>
</comment>
<protein>
    <submittedName>
        <fullName evidence="7">APC family permease</fullName>
    </submittedName>
</protein>
<keyword evidence="4 6" id="KW-0472">Membrane</keyword>
<sequence length="788" mass="85263">MSKLTDVPKRILIGRALRSDRLAETLLPKRIALPVFASDPLSSVAYAPGEVLLVLSIAGVSAYHFSPWIAVAVVVLMFTVVASYRQNVHAYPSGGGDYEVATTNLGPKAGLTVASALLVDYVLTVAVSISSGIENLGSAIPFVVEHKVECAAAVILLLTVMNLRGVRESGGLFAIPTYVFVVGVFIMIAWGAFRGLILDDTMRAPTASYEIKPEHQGLAGFALVFLLLRAFSSGCAALTGVEAISNGVPAFRKPKSKNAATTLAMMGLLAVTMFCGIIALAMVTKVRMAENPAVDLIKDGVAVGSGYVQNPVITQVAEAVFGKGSFFFIVLAAATALVLFLAANTAYNGFPVLGSILAQDRDLPRQLHTRGDRLAFSNGIVLLAGAAMLLVWVYGADSTRLIQLYIVGVFVSFTLSQTGMVRHWNRLLRTEKDQAKRRHMIRSRAINTFGAFFTGLVLIVVLVTKFTHGAWVALLGMVIFYGVMTAIRRHYDHVSEELAAPEGPSDDSVRPSRVHSVVLVSKIHRPALRALAYAKLMRSDTLEALSVNVDPAETKALREEWERRGIDVPLKVLDSPYREITRPIIEYVKGLRKESPRDAVSVIIPEYVVGHWYEHLLHNQSALRLKGRLLFTPGIMVTSVPYQLQSSEAAKARARKRQDWNAPGAVRRGRPRNGRRSPRSRMPSADGGPVLTGAPALTRAGARPGARRLVGCCQARAAEERRRGPRRPASRSGVTPPCRQNRRSRWWGRSTRSRSAPSPMAGTASPAPTRARSCSSGTPCPASASWPG</sequence>
<dbReference type="InterPro" id="IPR053153">
    <property type="entry name" value="APC_K+_Transporter"/>
</dbReference>
<evidence type="ECO:0000256" key="1">
    <source>
        <dbReference type="ARBA" id="ARBA00004141"/>
    </source>
</evidence>
<evidence type="ECO:0000256" key="4">
    <source>
        <dbReference type="ARBA" id="ARBA00023136"/>
    </source>
</evidence>
<dbReference type="Proteomes" id="UP001376459">
    <property type="component" value="Unassembled WGS sequence"/>
</dbReference>
<evidence type="ECO:0000313" key="7">
    <source>
        <dbReference type="EMBL" id="MEJ8671479.1"/>
    </source>
</evidence>
<feature type="transmembrane region" description="Helical" evidence="6">
    <location>
        <begin position="262"/>
        <end position="283"/>
    </location>
</feature>
<evidence type="ECO:0000313" key="8">
    <source>
        <dbReference type="Proteomes" id="UP001376459"/>
    </source>
</evidence>
<evidence type="ECO:0000256" key="6">
    <source>
        <dbReference type="SAM" id="Phobius"/>
    </source>
</evidence>
<dbReference type="EMBL" id="JBBKAK010000001">
    <property type="protein sequence ID" value="MEJ8671479.1"/>
    <property type="molecule type" value="Genomic_DNA"/>
</dbReference>
<feature type="transmembrane region" description="Helical" evidence="6">
    <location>
        <begin position="469"/>
        <end position="487"/>
    </location>
</feature>
<feature type="transmembrane region" description="Helical" evidence="6">
    <location>
        <begin position="217"/>
        <end position="241"/>
    </location>
</feature>
<feature type="region of interest" description="Disordered" evidence="5">
    <location>
        <begin position="717"/>
        <end position="788"/>
    </location>
</feature>
<gene>
    <name evidence="7" type="ORF">WKI71_33235</name>
</gene>
<dbReference type="PANTHER" id="PTHR47704">
    <property type="entry name" value="POTASSIUM TRANSPORTER KIMA"/>
    <property type="match status" value="1"/>
</dbReference>
<dbReference type="PANTHER" id="PTHR47704:SF1">
    <property type="entry name" value="POTASSIUM TRANSPORTER KIMA"/>
    <property type="match status" value="1"/>
</dbReference>
<proteinExistence type="predicted"/>
<dbReference type="Pfam" id="PF13520">
    <property type="entry name" value="AA_permease_2"/>
    <property type="match status" value="1"/>
</dbReference>
<reference evidence="7 8" key="1">
    <citation type="submission" date="2024-03" db="EMBL/GenBank/DDBJ databases">
        <title>Novel Streptomyces species of biotechnological and ecological value are a feature of Machair soil.</title>
        <authorList>
            <person name="Prole J.R."/>
            <person name="Goodfellow M."/>
            <person name="Allenby N."/>
            <person name="Ward A.C."/>
        </authorList>
    </citation>
    <scope>NUCLEOTIDE SEQUENCE [LARGE SCALE GENOMIC DNA]</scope>
    <source>
        <strain evidence="7 8">MS1.AVA.1</strain>
    </source>
</reference>
<feature type="transmembrane region" description="Helical" evidence="6">
    <location>
        <begin position="445"/>
        <end position="463"/>
    </location>
</feature>
<feature type="region of interest" description="Disordered" evidence="5">
    <location>
        <begin position="648"/>
        <end position="703"/>
    </location>
</feature>
<evidence type="ECO:0000256" key="3">
    <source>
        <dbReference type="ARBA" id="ARBA00022989"/>
    </source>
</evidence>
<feature type="compositionally biased region" description="Basic residues" evidence="5">
    <location>
        <begin position="667"/>
        <end position="679"/>
    </location>
</feature>
<feature type="transmembrane region" description="Helical" evidence="6">
    <location>
        <begin position="172"/>
        <end position="197"/>
    </location>
</feature>
<keyword evidence="3 6" id="KW-1133">Transmembrane helix</keyword>
<dbReference type="Gene3D" id="1.20.1740.10">
    <property type="entry name" value="Amino acid/polyamine transporter I"/>
    <property type="match status" value="1"/>
</dbReference>
<evidence type="ECO:0000256" key="5">
    <source>
        <dbReference type="SAM" id="MobiDB-lite"/>
    </source>
</evidence>
<name>A0ABU8URE7_9ACTN</name>
<keyword evidence="8" id="KW-1185">Reference proteome</keyword>